<evidence type="ECO:0000256" key="3">
    <source>
        <dbReference type="ARBA" id="ARBA00022603"/>
    </source>
</evidence>
<evidence type="ECO:0000256" key="1">
    <source>
        <dbReference type="ARBA" id="ARBA00022490"/>
    </source>
</evidence>
<gene>
    <name evidence="7" type="ORF">E1163_06455</name>
</gene>
<sequence>MSKGQLYLIPTVISQKQTDVIPEQVRQVVKHTAYFLVENLRTARRFISSLKLGLNIEELHFELLDKNTPVIEVERLMKPVFEGRNIGVLSESGCPGIADPGSAAVKYAHAHDIKVVPLVGPSSIFLSLMASGFNGQNFTFHGYLPIEKKALESTIRQLENESRKNNQTQIFIEAPYRNNQLLENLIKTCHQETLLCVARDISGDEEYIKTAKVKDWKSIQVELHKVPTVFLMYVAQ</sequence>
<feature type="domain" description="Tetrapyrrole methylase" evidence="6">
    <location>
        <begin position="73"/>
        <end position="214"/>
    </location>
</feature>
<keyword evidence="2" id="KW-0698">rRNA processing</keyword>
<dbReference type="InterPro" id="IPR014776">
    <property type="entry name" value="4pyrrole_Mease_sub2"/>
</dbReference>
<keyword evidence="1" id="KW-0963">Cytoplasm</keyword>
<dbReference type="InterPro" id="IPR035996">
    <property type="entry name" value="4pyrrol_Methylase_sf"/>
</dbReference>
<dbReference type="Pfam" id="PF00590">
    <property type="entry name" value="TP_methylase"/>
    <property type="match status" value="1"/>
</dbReference>
<evidence type="ECO:0000313" key="7">
    <source>
        <dbReference type="EMBL" id="MTI24581.1"/>
    </source>
</evidence>
<keyword evidence="4" id="KW-0808">Transferase</keyword>
<evidence type="ECO:0000256" key="4">
    <source>
        <dbReference type="ARBA" id="ARBA00022679"/>
    </source>
</evidence>
<evidence type="ECO:0000313" key="8">
    <source>
        <dbReference type="Proteomes" id="UP000798808"/>
    </source>
</evidence>
<dbReference type="CDD" id="cd11649">
    <property type="entry name" value="RsmI_like"/>
    <property type="match status" value="1"/>
</dbReference>
<proteinExistence type="predicted"/>
<dbReference type="Gene3D" id="3.30.950.10">
    <property type="entry name" value="Methyltransferase, Cobalt-precorrin-4 Transmethylase, Domain 2"/>
    <property type="match status" value="1"/>
</dbReference>
<dbReference type="SUPFAM" id="SSF53790">
    <property type="entry name" value="Tetrapyrrole methylase"/>
    <property type="match status" value="1"/>
</dbReference>
<dbReference type="GO" id="GO:0008168">
    <property type="term" value="F:methyltransferase activity"/>
    <property type="evidence" value="ECO:0007669"/>
    <property type="project" value="UniProtKB-KW"/>
</dbReference>
<dbReference type="GO" id="GO:0032259">
    <property type="term" value="P:methylation"/>
    <property type="evidence" value="ECO:0007669"/>
    <property type="project" value="UniProtKB-KW"/>
</dbReference>
<dbReference type="Gene3D" id="3.40.1010.10">
    <property type="entry name" value="Cobalt-precorrin-4 Transmethylase, Domain 1"/>
    <property type="match status" value="1"/>
</dbReference>
<evidence type="ECO:0000259" key="6">
    <source>
        <dbReference type="Pfam" id="PF00590"/>
    </source>
</evidence>
<dbReference type="EMBL" id="SMLW01000430">
    <property type="protein sequence ID" value="MTI24581.1"/>
    <property type="molecule type" value="Genomic_DNA"/>
</dbReference>
<dbReference type="RefSeq" id="WP_155170624.1">
    <property type="nucleotide sequence ID" value="NZ_BAAAFL010000012.1"/>
</dbReference>
<accession>A0ABW9RLL4</accession>
<comment type="caution">
    <text evidence="7">The sequence shown here is derived from an EMBL/GenBank/DDBJ whole genome shotgun (WGS) entry which is preliminary data.</text>
</comment>
<keyword evidence="5" id="KW-0949">S-adenosyl-L-methionine</keyword>
<dbReference type="PIRSF" id="PIRSF005917">
    <property type="entry name" value="MTase_YraL"/>
    <property type="match status" value="1"/>
</dbReference>
<reference evidence="7 8" key="1">
    <citation type="submission" date="2019-02" db="EMBL/GenBank/DDBJ databases">
        <authorList>
            <person name="Goldberg S.R."/>
            <person name="Haltli B.A."/>
            <person name="Correa H."/>
            <person name="Russell K.G."/>
        </authorList>
    </citation>
    <scope>NUCLEOTIDE SEQUENCE [LARGE SCALE GENOMIC DNA]</scope>
    <source>
        <strain evidence="7 8">JCM 16186</strain>
    </source>
</reference>
<keyword evidence="8" id="KW-1185">Reference proteome</keyword>
<evidence type="ECO:0000256" key="2">
    <source>
        <dbReference type="ARBA" id="ARBA00022552"/>
    </source>
</evidence>
<dbReference type="PANTHER" id="PTHR46111">
    <property type="entry name" value="RIBOSOMAL RNA SMALL SUBUNIT METHYLTRANSFERASE I"/>
    <property type="match status" value="1"/>
</dbReference>
<keyword evidence="3 7" id="KW-0489">Methyltransferase</keyword>
<dbReference type="InterPro" id="IPR008189">
    <property type="entry name" value="rRNA_ssu_MeTfrase_I"/>
</dbReference>
<name>A0ABW9RLL4_9BACT</name>
<protein>
    <submittedName>
        <fullName evidence="7">SAM-dependent methyltransferase</fullName>
    </submittedName>
</protein>
<dbReference type="Proteomes" id="UP000798808">
    <property type="component" value="Unassembled WGS sequence"/>
</dbReference>
<dbReference type="InterPro" id="IPR014777">
    <property type="entry name" value="4pyrrole_Mease_sub1"/>
</dbReference>
<dbReference type="PANTHER" id="PTHR46111:SF2">
    <property type="entry name" value="SAM-DEPENDENT METHYLTRANSFERASE"/>
    <property type="match status" value="1"/>
</dbReference>
<dbReference type="InterPro" id="IPR000878">
    <property type="entry name" value="4pyrrol_Mease"/>
</dbReference>
<evidence type="ECO:0000256" key="5">
    <source>
        <dbReference type="ARBA" id="ARBA00022691"/>
    </source>
</evidence>
<organism evidence="7 8">
    <name type="scientific">Fulvivirga kasyanovii</name>
    <dbReference type="NCBI Taxonomy" id="396812"/>
    <lineage>
        <taxon>Bacteria</taxon>
        <taxon>Pseudomonadati</taxon>
        <taxon>Bacteroidota</taxon>
        <taxon>Cytophagia</taxon>
        <taxon>Cytophagales</taxon>
        <taxon>Fulvivirgaceae</taxon>
        <taxon>Fulvivirga</taxon>
    </lineage>
</organism>